<dbReference type="AlphaFoldDB" id="A0AAV4S8M7"/>
<dbReference type="EMBL" id="BPLQ01007408">
    <property type="protein sequence ID" value="GIY29887.1"/>
    <property type="molecule type" value="Genomic_DNA"/>
</dbReference>
<gene>
    <name evidence="2" type="ORF">CDAR_512741</name>
</gene>
<evidence type="ECO:0000313" key="3">
    <source>
        <dbReference type="Proteomes" id="UP001054837"/>
    </source>
</evidence>
<organism evidence="2 3">
    <name type="scientific">Caerostris darwini</name>
    <dbReference type="NCBI Taxonomy" id="1538125"/>
    <lineage>
        <taxon>Eukaryota</taxon>
        <taxon>Metazoa</taxon>
        <taxon>Ecdysozoa</taxon>
        <taxon>Arthropoda</taxon>
        <taxon>Chelicerata</taxon>
        <taxon>Arachnida</taxon>
        <taxon>Araneae</taxon>
        <taxon>Araneomorphae</taxon>
        <taxon>Entelegynae</taxon>
        <taxon>Araneoidea</taxon>
        <taxon>Araneidae</taxon>
        <taxon>Caerostris</taxon>
    </lineage>
</organism>
<evidence type="ECO:0008006" key="4">
    <source>
        <dbReference type="Google" id="ProtNLM"/>
    </source>
</evidence>
<reference evidence="2 3" key="1">
    <citation type="submission" date="2021-06" db="EMBL/GenBank/DDBJ databases">
        <title>Caerostris darwini draft genome.</title>
        <authorList>
            <person name="Kono N."/>
            <person name="Arakawa K."/>
        </authorList>
    </citation>
    <scope>NUCLEOTIDE SEQUENCE [LARGE SCALE GENOMIC DNA]</scope>
</reference>
<keyword evidence="3" id="KW-1185">Reference proteome</keyword>
<evidence type="ECO:0000313" key="2">
    <source>
        <dbReference type="EMBL" id="GIY29887.1"/>
    </source>
</evidence>
<proteinExistence type="predicted"/>
<sequence length="90" mass="10392">MRGRFTYLIDRQSDPATSQRLDLSHANPFPSSSTPLERTISNTSFCEFLSSRMGLLEWSEKEELSAKSSFFNVFRKLKSFLKVPLRVIQT</sequence>
<name>A0AAV4S8M7_9ARAC</name>
<protein>
    <recommendedName>
        <fullName evidence="4">Maturase K</fullName>
    </recommendedName>
</protein>
<comment type="caution">
    <text evidence="2">The sequence shown here is derived from an EMBL/GenBank/DDBJ whole genome shotgun (WGS) entry which is preliminary data.</text>
</comment>
<evidence type="ECO:0000256" key="1">
    <source>
        <dbReference type="SAM" id="MobiDB-lite"/>
    </source>
</evidence>
<feature type="region of interest" description="Disordered" evidence="1">
    <location>
        <begin position="14"/>
        <end position="36"/>
    </location>
</feature>
<dbReference type="Proteomes" id="UP001054837">
    <property type="component" value="Unassembled WGS sequence"/>
</dbReference>
<accession>A0AAV4S8M7</accession>